<feature type="region of interest" description="Disordered" evidence="1">
    <location>
        <begin position="341"/>
        <end position="360"/>
    </location>
</feature>
<feature type="compositionally biased region" description="Low complexity" evidence="1">
    <location>
        <begin position="62"/>
        <end position="80"/>
    </location>
</feature>
<organism evidence="2 3">
    <name type="scientific">Puccinia coronata f. sp. avenae</name>
    <dbReference type="NCBI Taxonomy" id="200324"/>
    <lineage>
        <taxon>Eukaryota</taxon>
        <taxon>Fungi</taxon>
        <taxon>Dikarya</taxon>
        <taxon>Basidiomycota</taxon>
        <taxon>Pucciniomycotina</taxon>
        <taxon>Pucciniomycetes</taxon>
        <taxon>Pucciniales</taxon>
        <taxon>Pucciniaceae</taxon>
        <taxon>Puccinia</taxon>
    </lineage>
</organism>
<name>A0A2N5VYH2_9BASI</name>
<dbReference type="EMBL" id="PGCJ01000037">
    <property type="protein sequence ID" value="PLW55035.1"/>
    <property type="molecule type" value="Genomic_DNA"/>
</dbReference>
<dbReference type="InterPro" id="IPR021109">
    <property type="entry name" value="Peptidase_aspartic_dom_sf"/>
</dbReference>
<proteinExistence type="predicted"/>
<comment type="caution">
    <text evidence="2">The sequence shown here is derived from an EMBL/GenBank/DDBJ whole genome shotgun (WGS) entry which is preliminary data.</text>
</comment>
<evidence type="ECO:0000313" key="2">
    <source>
        <dbReference type="EMBL" id="PLW55035.1"/>
    </source>
</evidence>
<gene>
    <name evidence="2" type="ORF">PCANC_02548</name>
</gene>
<dbReference type="CDD" id="cd00303">
    <property type="entry name" value="retropepsin_like"/>
    <property type="match status" value="1"/>
</dbReference>
<dbReference type="Proteomes" id="UP000235388">
    <property type="component" value="Unassembled WGS sequence"/>
</dbReference>
<evidence type="ECO:0000256" key="1">
    <source>
        <dbReference type="SAM" id="MobiDB-lite"/>
    </source>
</evidence>
<feature type="region of interest" description="Disordered" evidence="1">
    <location>
        <begin position="665"/>
        <end position="698"/>
    </location>
</feature>
<feature type="region of interest" description="Disordered" evidence="1">
    <location>
        <begin position="49"/>
        <end position="80"/>
    </location>
</feature>
<dbReference type="OrthoDB" id="1750432at2759"/>
<dbReference type="STRING" id="200324.A0A2N5VYH2"/>
<reference evidence="2 3" key="1">
    <citation type="submission" date="2017-11" db="EMBL/GenBank/DDBJ databases">
        <title>De novo assembly and phasing of dikaryotic genomes from two isolates of Puccinia coronata f. sp. avenae, the causal agent of oat crown rust.</title>
        <authorList>
            <person name="Miller M.E."/>
            <person name="Zhang Y."/>
            <person name="Omidvar V."/>
            <person name="Sperschneider J."/>
            <person name="Schwessinger B."/>
            <person name="Raley C."/>
            <person name="Palmer J.M."/>
            <person name="Garnica D."/>
            <person name="Upadhyaya N."/>
            <person name="Rathjen J."/>
            <person name="Taylor J.M."/>
            <person name="Park R.F."/>
            <person name="Dodds P.N."/>
            <person name="Hirsch C.D."/>
            <person name="Kianian S.F."/>
            <person name="Figueroa M."/>
        </authorList>
    </citation>
    <scope>NUCLEOTIDE SEQUENCE [LARGE SCALE GENOMIC DNA]</scope>
    <source>
        <strain evidence="2">12NC29</strain>
    </source>
</reference>
<evidence type="ECO:0000313" key="3">
    <source>
        <dbReference type="Proteomes" id="UP000235388"/>
    </source>
</evidence>
<dbReference type="Gene3D" id="2.40.70.10">
    <property type="entry name" value="Acid Proteases"/>
    <property type="match status" value="1"/>
</dbReference>
<feature type="region of interest" description="Disordered" evidence="1">
    <location>
        <begin position="415"/>
        <end position="447"/>
    </location>
</feature>
<protein>
    <submittedName>
        <fullName evidence="2">Uncharacterized protein</fullName>
    </submittedName>
</protein>
<feature type="compositionally biased region" description="Polar residues" evidence="1">
    <location>
        <begin position="342"/>
        <end position="360"/>
    </location>
</feature>
<accession>A0A2N5VYH2</accession>
<dbReference type="AlphaFoldDB" id="A0A2N5VYH2"/>
<keyword evidence="3" id="KW-1185">Reference proteome</keyword>
<sequence>MSTRRNSQSLLPYEDNPESIICSSNAAKRRTAHLVGCLHHWVQQRGAQSRLPPLLPSPPPTSQSSGPQDPVPPSSANLTTSASSSGGSCCFFYFPQYRITPFHSFELTPSPFLCPPPSRSTMSSQSNNNKPDYLRMLMETQHNQLLQAQQDRAASAKRMTQLKEASAQRIAQLEEAILLMSTRKQDCPDHRATTPSSDRIDLQRFRTADGPLFSGPFHDVERFLNWFKSELFNFALPLLWLTTLQDQLRDLRLRDNKTFSAFSTRARTIQTLVNFDGDCTDLGDDRPITISDLELAETVVYGLPPELKVLVKNHKVILKRPFRYTDFKSCTQLFYDGLPRKGTSSQRPTGNLTQSASAPVSQVPRDKTIWRVHSFLDSQGRCHHCKKQCGSAPGSCPNSLNRAYVEIPASFVTSPKPSDYKPPKAWAPASSGAGKPTQAPAGRAPSKASVSEITEDTICPDLDAASVAAFAAITKELCLAREEGYVSPHSSDRIVLLLQCGDISLRALVNTGSEINLIAESAARRANLNLLPLAQPTTVHLALDNKSATPLLLKYFVSTNFFHSSSSLSFANVSLRVGPIKGSYNVILGTPFLARFNLSVSVSSQCLRSEDSACVIFEFRHPSAMNTQHFSISSVASAGLHEEVAKRILKEFEDLFPRGLIAARPKGVRTPPRTPKKRRAGAAGLPNQACKPPHAARRPHAYKWREDGRLGVRPRQTGVLAMHACLEGVQALHALRTGVHGWHACPARLT</sequence>